<keyword evidence="4" id="KW-1185">Reference proteome</keyword>
<evidence type="ECO:0000313" key="4">
    <source>
        <dbReference type="Proteomes" id="UP001552479"/>
    </source>
</evidence>
<proteinExistence type="predicted"/>
<protein>
    <submittedName>
        <fullName evidence="3">Uncharacterized protein</fullName>
    </submittedName>
</protein>
<accession>A0ABV3ISM8</accession>
<dbReference type="PANTHER" id="PTHR10980">
    <property type="entry name" value="RHO GDP-DISSOCIATION INHIBITOR"/>
    <property type="match status" value="1"/>
</dbReference>
<dbReference type="InterPro" id="IPR024792">
    <property type="entry name" value="RhoGDI_dom_sf"/>
</dbReference>
<dbReference type="InterPro" id="IPR000406">
    <property type="entry name" value="Rho_GDI"/>
</dbReference>
<sequence>MSEQPDIVLLAMTVNAEGGERLRLDPADSGLLAGPVAIKEGAQYSLGLEFRVNHGDTAGVRYIQVVKRAGVTVDKLEEGLGVYGPSSDGSLYKKELAAEEAPTGLQARSGTYKVRSRIVGDDGTVYADFEWSYKLAKDWQ</sequence>
<dbReference type="Proteomes" id="UP001552479">
    <property type="component" value="Unassembled WGS sequence"/>
</dbReference>
<comment type="caution">
    <text evidence="3">The sequence shown here is derived from an EMBL/GenBank/DDBJ whole genome shotgun (WGS) entry which is preliminary data.</text>
</comment>
<organism evidence="3 4">
    <name type="scientific">Streptomyces roseoverticillatus</name>
    <dbReference type="NCBI Taxonomy" id="66429"/>
    <lineage>
        <taxon>Bacteria</taxon>
        <taxon>Bacillati</taxon>
        <taxon>Actinomycetota</taxon>
        <taxon>Actinomycetes</taxon>
        <taxon>Kitasatosporales</taxon>
        <taxon>Streptomycetaceae</taxon>
        <taxon>Streptomyces</taxon>
    </lineage>
</organism>
<gene>
    <name evidence="3" type="ORF">AB0L03_11005</name>
</gene>
<dbReference type="RefSeq" id="WP_359100893.1">
    <property type="nucleotide sequence ID" value="NZ_JBEZGT010000015.1"/>
</dbReference>
<evidence type="ECO:0000256" key="2">
    <source>
        <dbReference type="ARBA" id="ARBA00022490"/>
    </source>
</evidence>
<name>A0ABV3ISM8_9ACTN</name>
<comment type="subcellular location">
    <subcellularLocation>
        <location evidence="1">Cytoplasm</location>
    </subcellularLocation>
</comment>
<dbReference type="Gene3D" id="2.70.50.30">
    <property type="entry name" value="Coagulation Factor XIII, subunit A, domain 1"/>
    <property type="match status" value="1"/>
</dbReference>
<dbReference type="EMBL" id="JBFASG010000008">
    <property type="protein sequence ID" value="MEV4923368.1"/>
    <property type="molecule type" value="Genomic_DNA"/>
</dbReference>
<reference evidence="3 4" key="1">
    <citation type="submission" date="2024-06" db="EMBL/GenBank/DDBJ databases">
        <title>The Natural Products Discovery Center: Release of the First 8490 Sequenced Strains for Exploring Actinobacteria Biosynthetic Diversity.</title>
        <authorList>
            <person name="Kalkreuter E."/>
            <person name="Kautsar S.A."/>
            <person name="Yang D."/>
            <person name="Bader C.D."/>
            <person name="Teijaro C.N."/>
            <person name="Fluegel L."/>
            <person name="Davis C.M."/>
            <person name="Simpson J.R."/>
            <person name="Lauterbach L."/>
            <person name="Steele A.D."/>
            <person name="Gui C."/>
            <person name="Meng S."/>
            <person name="Li G."/>
            <person name="Viehrig K."/>
            <person name="Ye F."/>
            <person name="Su P."/>
            <person name="Kiefer A.F."/>
            <person name="Nichols A."/>
            <person name="Cepeda A.J."/>
            <person name="Yan W."/>
            <person name="Fan B."/>
            <person name="Jiang Y."/>
            <person name="Adhikari A."/>
            <person name="Zheng C.-J."/>
            <person name="Schuster L."/>
            <person name="Cowan T.M."/>
            <person name="Smanski M.J."/>
            <person name="Chevrette M.G."/>
            <person name="De Carvalho L.P.S."/>
            <person name="Shen B."/>
        </authorList>
    </citation>
    <scope>NUCLEOTIDE SEQUENCE [LARGE SCALE GENOMIC DNA]</scope>
    <source>
        <strain evidence="3 4">NPDC053791</strain>
    </source>
</reference>
<evidence type="ECO:0000313" key="3">
    <source>
        <dbReference type="EMBL" id="MEV4923368.1"/>
    </source>
</evidence>
<dbReference type="PANTHER" id="PTHR10980:SF3">
    <property type="entry name" value="LD16419P"/>
    <property type="match status" value="1"/>
</dbReference>
<dbReference type="InterPro" id="IPR014756">
    <property type="entry name" value="Ig_E-set"/>
</dbReference>
<dbReference type="Pfam" id="PF02115">
    <property type="entry name" value="Rho_GDI"/>
    <property type="match status" value="1"/>
</dbReference>
<dbReference type="SUPFAM" id="SSF81296">
    <property type="entry name" value="E set domains"/>
    <property type="match status" value="1"/>
</dbReference>
<keyword evidence="2" id="KW-0963">Cytoplasm</keyword>
<evidence type="ECO:0000256" key="1">
    <source>
        <dbReference type="ARBA" id="ARBA00004496"/>
    </source>
</evidence>